<feature type="transmembrane region" description="Helical" evidence="1">
    <location>
        <begin position="140"/>
        <end position="162"/>
    </location>
</feature>
<proteinExistence type="predicted"/>
<name>A0A650CJ61_SULOH</name>
<dbReference type="Proteomes" id="UP000582213">
    <property type="component" value="Unassembled WGS sequence"/>
</dbReference>
<keyword evidence="4" id="KW-1185">Reference proteome</keyword>
<feature type="transmembrane region" description="Helical" evidence="1">
    <location>
        <begin position="63"/>
        <end position="83"/>
    </location>
</feature>
<dbReference type="OrthoDB" id="37055at2157"/>
<evidence type="ECO:0000313" key="5">
    <source>
        <dbReference type="Proteomes" id="UP000582213"/>
    </source>
</evidence>
<feature type="transmembrane region" description="Helical" evidence="1">
    <location>
        <begin position="95"/>
        <end position="120"/>
    </location>
</feature>
<dbReference type="PANTHER" id="PTHR33269:SF17">
    <property type="entry name" value="NADH-UBIQUINONE OXIDOREDUCTASE CHAIN 6"/>
    <property type="match status" value="1"/>
</dbReference>
<feature type="transmembrane region" description="Helical" evidence="1">
    <location>
        <begin position="6"/>
        <end position="26"/>
    </location>
</feature>
<dbReference type="InterPro" id="IPR042106">
    <property type="entry name" value="Nuo/plastoQ_OxRdtase_6_NuoJ"/>
</dbReference>
<dbReference type="Gene3D" id="1.20.120.1200">
    <property type="entry name" value="NADH-ubiquinone/plastoquinone oxidoreductase chain 6, subunit NuoJ"/>
    <property type="match status" value="1"/>
</dbReference>
<dbReference type="GeneID" id="95644482"/>
<gene>
    <name evidence="3" type="ORF">D1869_12210</name>
    <name evidence="2" type="ORF">HNQ62_001738</name>
</gene>
<evidence type="ECO:0000256" key="1">
    <source>
        <dbReference type="SAM" id="Phobius"/>
    </source>
</evidence>
<dbReference type="Proteomes" id="UP000427373">
    <property type="component" value="Chromosome"/>
</dbReference>
<dbReference type="RefSeq" id="WP_156015324.1">
    <property type="nucleotide sequence ID" value="NZ_AP031374.1"/>
</dbReference>
<evidence type="ECO:0000313" key="4">
    <source>
        <dbReference type="Proteomes" id="UP000427373"/>
    </source>
</evidence>
<dbReference type="EMBL" id="JACHFY010000009">
    <property type="protein sequence ID" value="MBB5253967.1"/>
    <property type="molecule type" value="Genomic_DNA"/>
</dbReference>
<organism evidence="3 4">
    <name type="scientific">Sulfurisphaera ohwakuensis</name>
    <dbReference type="NCBI Taxonomy" id="69656"/>
    <lineage>
        <taxon>Archaea</taxon>
        <taxon>Thermoproteota</taxon>
        <taxon>Thermoprotei</taxon>
        <taxon>Sulfolobales</taxon>
        <taxon>Sulfolobaceae</taxon>
        <taxon>Sulfurisphaera</taxon>
    </lineage>
</organism>
<dbReference type="InterPro" id="IPR001457">
    <property type="entry name" value="NADH_UbQ/plastoQ_OxRdtase_su6"/>
</dbReference>
<protein>
    <submittedName>
        <fullName evidence="3">NADH-quinone oxidoreductase subunit J</fullName>
    </submittedName>
</protein>
<keyword evidence="1" id="KW-0812">Transmembrane</keyword>
<reference evidence="2 5" key="2">
    <citation type="submission" date="2020-08" db="EMBL/GenBank/DDBJ databases">
        <title>Genomic Encyclopedia of Type Strains, Phase IV (KMG-IV): sequencing the most valuable type-strain genomes for metagenomic binning, comparative biology and taxonomic classification.</title>
        <authorList>
            <person name="Goeker M."/>
        </authorList>
    </citation>
    <scope>NUCLEOTIDE SEQUENCE [LARGE SCALE GENOMIC DNA]</scope>
    <source>
        <strain evidence="2 5">DSM 12421</strain>
    </source>
</reference>
<dbReference type="GO" id="GO:0008137">
    <property type="term" value="F:NADH dehydrogenase (ubiquinone) activity"/>
    <property type="evidence" value="ECO:0007669"/>
    <property type="project" value="InterPro"/>
</dbReference>
<evidence type="ECO:0000313" key="2">
    <source>
        <dbReference type="EMBL" id="MBB5253967.1"/>
    </source>
</evidence>
<reference evidence="3 4" key="1">
    <citation type="submission" date="2019-10" db="EMBL/GenBank/DDBJ databases">
        <title>Genome Sequences from Six Type Strain Members of the Archaeal Family Sulfolobaceae: Acidianus ambivalens, Acidianus infernus, Metallosphaera prunae, Stygiolobus azoricus, Sulfolobus metallicus, and Sulfurisphaera ohwakuensis.</title>
        <authorList>
            <person name="Counts J.A."/>
            <person name="Kelly R.M."/>
        </authorList>
    </citation>
    <scope>NUCLEOTIDE SEQUENCE [LARGE SCALE GENOMIC DNA]</scope>
    <source>
        <strain evidence="3 4">TA-1</strain>
    </source>
</reference>
<dbReference type="AlphaFoldDB" id="A0A650CJ61"/>
<accession>A0A650CJ61</accession>
<keyword evidence="1" id="KW-1133">Transmembrane helix</keyword>
<dbReference type="PANTHER" id="PTHR33269">
    <property type="entry name" value="NADH-UBIQUINONE OXIDOREDUCTASE CHAIN 6"/>
    <property type="match status" value="1"/>
</dbReference>
<dbReference type="Pfam" id="PF00499">
    <property type="entry name" value="Oxidored_q3"/>
    <property type="match status" value="1"/>
</dbReference>
<feature type="transmembrane region" description="Helical" evidence="1">
    <location>
        <begin position="33"/>
        <end position="57"/>
    </location>
</feature>
<keyword evidence="1" id="KW-0472">Membrane</keyword>
<sequence>MSLMSDFQVSFFVFFGIISIASALFITRQKNVFYAAIGLVFLGISVAAMIALINFAYSFYSAFHILLYVGSTVVFLAISLVMFRGLNVKEVKISWAPIIALLVGVFVFIDIFATFSSITPVSTLEIFSLQTLANEILQNYWFPALILIIALLTTMIEAISLARRD</sequence>
<evidence type="ECO:0000313" key="3">
    <source>
        <dbReference type="EMBL" id="QGR17852.1"/>
    </source>
</evidence>
<dbReference type="KEGG" id="soh:D1869_12210"/>
<dbReference type="EMBL" id="CP045484">
    <property type="protein sequence ID" value="QGR17852.1"/>
    <property type="molecule type" value="Genomic_DNA"/>
</dbReference>